<name>A0A858QB02_9GAMM</name>
<protein>
    <submittedName>
        <fullName evidence="2">Uncharacterized protein</fullName>
    </submittedName>
</protein>
<dbReference type="KEGG" id="metu:GNH96_14310"/>
<gene>
    <name evidence="2" type="ORF">GNH96_14310</name>
</gene>
<feature type="signal peptide" evidence="1">
    <location>
        <begin position="1"/>
        <end position="24"/>
    </location>
</feature>
<accession>A0A858QB02</accession>
<dbReference type="Proteomes" id="UP000503004">
    <property type="component" value="Chromosome"/>
</dbReference>
<keyword evidence="1" id="KW-0732">Signal</keyword>
<evidence type="ECO:0000256" key="1">
    <source>
        <dbReference type="SAM" id="SignalP"/>
    </source>
</evidence>
<dbReference type="EMBL" id="CP046565">
    <property type="protein sequence ID" value="QJD31003.1"/>
    <property type="molecule type" value="Genomic_DNA"/>
</dbReference>
<organism evidence="2 3">
    <name type="scientific">Methylococcus geothermalis</name>
    <dbReference type="NCBI Taxonomy" id="2681310"/>
    <lineage>
        <taxon>Bacteria</taxon>
        <taxon>Pseudomonadati</taxon>
        <taxon>Pseudomonadota</taxon>
        <taxon>Gammaproteobacteria</taxon>
        <taxon>Methylococcales</taxon>
        <taxon>Methylococcaceae</taxon>
        <taxon>Methylococcus</taxon>
    </lineage>
</organism>
<dbReference type="RefSeq" id="WP_169604276.1">
    <property type="nucleotide sequence ID" value="NZ_CP046565.1"/>
</dbReference>
<feature type="chain" id="PRO_5032901427" evidence="1">
    <location>
        <begin position="25"/>
        <end position="595"/>
    </location>
</feature>
<proteinExistence type="predicted"/>
<keyword evidence="3" id="KW-1185">Reference proteome</keyword>
<dbReference type="AlphaFoldDB" id="A0A858QB02"/>
<reference evidence="3" key="1">
    <citation type="submission" date="2019-12" db="EMBL/GenBank/DDBJ databases">
        <authorList>
            <person name="Awala S.I."/>
            <person name="Rhee S.K."/>
        </authorList>
    </citation>
    <scope>NUCLEOTIDE SEQUENCE [LARGE SCALE GENOMIC DNA]</scope>
    <source>
        <strain evidence="3">IM1</strain>
    </source>
</reference>
<evidence type="ECO:0000313" key="3">
    <source>
        <dbReference type="Proteomes" id="UP000503004"/>
    </source>
</evidence>
<evidence type="ECO:0000313" key="2">
    <source>
        <dbReference type="EMBL" id="QJD31003.1"/>
    </source>
</evidence>
<sequence>MFVPFWCRVVVALSLAGLSWGEAAAEPSGSSACEPTVPGASIRILPRVPLPGEPLKMLAVSADAPIRSLSVRAPDGNELPLEAESRGGPPWSLAAEIDRAARGNYRVEARGADGALACLDLSVGSGAAAGGAGRWDRATEAFFSAWIETLFDYPLDESVNLPSLKPVLTDPSRNFLYDYFGAGEDRHIPSDPDCADLPYYLRAYFAWKVGLPMAYRSCSRGSASQPPRCGAAIIADVFARGPVAPGVFTGVIRKVMDTVHSGSARTGLHDSATDFYPVPLKREYLWPGTVYADPYGHVLVIAKWVPQSANRNGMLLAVDAQPDNSISRKRFWEGTFLFADDVRGAGPGFKAFRPLVSASAPVRIPGNAALTASALTAPFSDEQGELSPEDFYADMGRLINPQGLDPLQAYEAMFEALMEQLETRVASVDNGEAYFRKHARAVIAMPSGSAVFETIGPWEDYSTPSRDMRLIIALNVMSQLPEQVVRHPELFVLHGQSPSEVKARLERLDSERLRDAHIVYHRSDGSPWQLSLAEVFARRKALEVAYNPNDCAEVRWGAERGTEEYSTCTRHAPADQVARMEQYRPWFREARRPPR</sequence>